<evidence type="ECO:0000313" key="4">
    <source>
        <dbReference type="Proteomes" id="UP000033684"/>
    </source>
</evidence>
<dbReference type="Pfam" id="PF01451">
    <property type="entry name" value="LMWPc"/>
    <property type="match status" value="1"/>
</dbReference>
<dbReference type="PATRIC" id="fig|1632867.3.peg.631"/>
<feature type="domain" description="Phosphotyrosine protein phosphatase I" evidence="2">
    <location>
        <begin position="2"/>
        <end position="137"/>
    </location>
</feature>
<dbReference type="PANTHER" id="PTHR43428:SF1">
    <property type="entry name" value="ARSENATE REDUCTASE"/>
    <property type="match status" value="1"/>
</dbReference>
<dbReference type="Proteomes" id="UP000033684">
    <property type="component" value="Unassembled WGS sequence"/>
</dbReference>
<organism evidence="3 4">
    <name type="scientific">Methylocucumis oryzae</name>
    <dbReference type="NCBI Taxonomy" id="1632867"/>
    <lineage>
        <taxon>Bacteria</taxon>
        <taxon>Pseudomonadati</taxon>
        <taxon>Pseudomonadota</taxon>
        <taxon>Gammaproteobacteria</taxon>
        <taxon>Methylococcales</taxon>
        <taxon>Methylococcaceae</taxon>
        <taxon>Methylocucumis</taxon>
    </lineage>
</organism>
<dbReference type="AlphaFoldDB" id="A0A0F3IHR5"/>
<dbReference type="OrthoDB" id="9793058at2"/>
<dbReference type="PANTHER" id="PTHR43428">
    <property type="entry name" value="ARSENATE REDUCTASE"/>
    <property type="match status" value="1"/>
</dbReference>
<dbReference type="EMBL" id="LAJX01000119">
    <property type="protein sequence ID" value="KJV06291.1"/>
    <property type="molecule type" value="Genomic_DNA"/>
</dbReference>
<dbReference type="SMART" id="SM00226">
    <property type="entry name" value="LMWPc"/>
    <property type="match status" value="1"/>
</dbReference>
<keyword evidence="1" id="KW-0059">Arsenical resistance</keyword>
<protein>
    <submittedName>
        <fullName evidence="3">ArsC family transcriptional regulator</fullName>
    </submittedName>
</protein>
<reference evidence="3 4" key="2">
    <citation type="journal article" date="2016" name="Microb. Ecol.">
        <title>Genome Characteristics of a Novel Type I Methanotroph (Sn10-6) Isolated from a Flooded Indian Rice Field.</title>
        <authorList>
            <person name="Rahalkar M.C."/>
            <person name="Pandit P.S."/>
            <person name="Dhakephalkar P.K."/>
            <person name="Pore S."/>
            <person name="Arora P."/>
            <person name="Kapse N."/>
        </authorList>
    </citation>
    <scope>NUCLEOTIDE SEQUENCE [LARGE SCALE GENOMIC DNA]</scope>
    <source>
        <strain evidence="3 4">Sn10-6</strain>
    </source>
</reference>
<dbReference type="Gene3D" id="3.40.50.2300">
    <property type="match status" value="1"/>
</dbReference>
<reference evidence="4" key="1">
    <citation type="submission" date="2015-03" db="EMBL/GenBank/DDBJ databases">
        <title>Draft genome sequence of a novel methanotroph (Sn10-6) isolated from flooded ricefield rhizosphere in India.</title>
        <authorList>
            <person name="Pandit P.S."/>
            <person name="Pore S.D."/>
            <person name="Arora P."/>
            <person name="Kapse N.G."/>
            <person name="Dhakephalkar P.K."/>
            <person name="Rahalkar M.C."/>
        </authorList>
    </citation>
    <scope>NUCLEOTIDE SEQUENCE [LARGE SCALE GENOMIC DNA]</scope>
    <source>
        <strain evidence="4">Sn10-6</strain>
    </source>
</reference>
<name>A0A0F3IHR5_9GAMM</name>
<evidence type="ECO:0000313" key="3">
    <source>
        <dbReference type="EMBL" id="KJV06291.1"/>
    </source>
</evidence>
<comment type="caution">
    <text evidence="3">The sequence shown here is derived from an EMBL/GenBank/DDBJ whole genome shotgun (WGS) entry which is preliminary data.</text>
</comment>
<gene>
    <name evidence="3" type="ORF">VZ94_12195</name>
</gene>
<dbReference type="InterPro" id="IPR036196">
    <property type="entry name" value="Ptyr_pPase_sf"/>
</dbReference>
<evidence type="ECO:0000259" key="2">
    <source>
        <dbReference type="SMART" id="SM00226"/>
    </source>
</evidence>
<accession>A0A0F3IHR5</accession>
<evidence type="ECO:0000256" key="1">
    <source>
        <dbReference type="ARBA" id="ARBA00022849"/>
    </source>
</evidence>
<keyword evidence="4" id="KW-1185">Reference proteome</keyword>
<dbReference type="InterPro" id="IPR023485">
    <property type="entry name" value="Ptyr_pPase"/>
</dbReference>
<dbReference type="RefSeq" id="WP_045779437.1">
    <property type="nucleotide sequence ID" value="NZ_LAJX01000119.1"/>
</dbReference>
<proteinExistence type="predicted"/>
<dbReference type="GO" id="GO:0046685">
    <property type="term" value="P:response to arsenic-containing substance"/>
    <property type="evidence" value="ECO:0007669"/>
    <property type="project" value="UniProtKB-KW"/>
</dbReference>
<dbReference type="SUPFAM" id="SSF52788">
    <property type="entry name" value="Phosphotyrosine protein phosphatases I"/>
    <property type="match status" value="1"/>
</dbReference>
<dbReference type="CDD" id="cd16345">
    <property type="entry name" value="LMWP_ArsC"/>
    <property type="match status" value="1"/>
</dbReference>
<sequence length="166" mass="17743">MYNVLILCTGNSCRSILAEALLNAKAAGRLTAYSAGSHPTGTVNPNALATLARNGLTTSGFLSQSWDDFSDKAIDWVITVCDNAAGETCPVFLNDSVKAHWGLPDPAKVTGTETVITEAFQATYDALAERVDMLLALPFETYSREDLVEQLNQIGTQAELKGCVIV</sequence>